<feature type="transmembrane region" description="Helical" evidence="1">
    <location>
        <begin position="120"/>
        <end position="138"/>
    </location>
</feature>
<evidence type="ECO:0000313" key="3">
    <source>
        <dbReference type="Proteomes" id="UP000263642"/>
    </source>
</evidence>
<name>A0A3D3RCB0_9PLAN</name>
<dbReference type="Proteomes" id="UP000263642">
    <property type="component" value="Unassembled WGS sequence"/>
</dbReference>
<feature type="transmembrane region" description="Helical" evidence="1">
    <location>
        <begin position="216"/>
        <end position="236"/>
    </location>
</feature>
<feature type="transmembrane region" description="Helical" evidence="1">
    <location>
        <begin position="388"/>
        <end position="406"/>
    </location>
</feature>
<accession>A0A3D3RCB0</accession>
<gene>
    <name evidence="2" type="ORF">DIT97_27125</name>
</gene>
<proteinExistence type="predicted"/>
<evidence type="ECO:0008006" key="4">
    <source>
        <dbReference type="Google" id="ProtNLM"/>
    </source>
</evidence>
<feature type="transmembrane region" description="Helical" evidence="1">
    <location>
        <begin position="364"/>
        <end position="381"/>
    </location>
</feature>
<dbReference type="EMBL" id="DQAY01000162">
    <property type="protein sequence ID" value="HCO26504.1"/>
    <property type="molecule type" value="Genomic_DNA"/>
</dbReference>
<evidence type="ECO:0000313" key="2">
    <source>
        <dbReference type="EMBL" id="HCO26504.1"/>
    </source>
</evidence>
<feature type="transmembrane region" description="Helical" evidence="1">
    <location>
        <begin position="334"/>
        <end position="352"/>
    </location>
</feature>
<reference evidence="2 3" key="1">
    <citation type="journal article" date="2018" name="Nat. Biotechnol.">
        <title>A standardized bacterial taxonomy based on genome phylogeny substantially revises the tree of life.</title>
        <authorList>
            <person name="Parks D.H."/>
            <person name="Chuvochina M."/>
            <person name="Waite D.W."/>
            <person name="Rinke C."/>
            <person name="Skarshewski A."/>
            <person name="Chaumeil P.A."/>
            <person name="Hugenholtz P."/>
        </authorList>
    </citation>
    <scope>NUCLEOTIDE SEQUENCE [LARGE SCALE GENOMIC DNA]</scope>
    <source>
        <strain evidence="2">UBA9375</strain>
    </source>
</reference>
<sequence>MSEAQHQPESAGLANRLENSPALWAAGIVLCLFGLTFLILTPVYDTNDDPVMGLVASGYGTVVGPDEHLLYTNVLIGLLLKHLYMLAPLIPWYGGYLLLAQFVAHWLLLYSMLLLKRNRLILFSYLMFYVGAGVYFLVHVQFTSTAFLIGLAGLSLIMVSLMLDCRERHRPWLKWGGACCLIFASLVRFQSLQMLVLTSLPMLLLLFYQYFSSLKIKVYLLPAALAVFGVLGGHYYDAQYYQQDEEWSEFLTYHAALAPLINDIEIPYNEQTQEIFADVNWSRSDYRAFREWVYLDQEKFSLDRLQRFQQQVDTLPLSQMPEVTASRKQAVRHALTRPVTYFSLFATLLFTYLGQKGSWQRKSIKWTVLWCVLIMAYLVVYKKLPDRVFACLIALCYYFTLLMNVTGKEGLAATGRIFRGPLLLKTGMVILILLSSAMLLGYVSWSDRIVKRNTRLKQDVQLLKEKLPDKVFVAIWTFPIDRFLPLDNQSVFKDFKYLFLNGCQGSPLFQKKMKAFQIESPLDELLGSRQIFFISHPEMDSMLREYLKEYYGSEVFWNQLYVGGNFVIYQLGTEELPSKVPEN</sequence>
<feature type="transmembrane region" description="Helical" evidence="1">
    <location>
        <begin position="21"/>
        <end position="44"/>
    </location>
</feature>
<comment type="caution">
    <text evidence="2">The sequence shown here is derived from an EMBL/GenBank/DDBJ whole genome shotgun (WGS) entry which is preliminary data.</text>
</comment>
<feature type="transmembrane region" description="Helical" evidence="1">
    <location>
        <begin position="144"/>
        <end position="163"/>
    </location>
</feature>
<dbReference type="AlphaFoldDB" id="A0A3D3RCB0"/>
<keyword evidence="1" id="KW-0812">Transmembrane</keyword>
<feature type="transmembrane region" description="Helical" evidence="1">
    <location>
        <begin position="90"/>
        <end position="108"/>
    </location>
</feature>
<organism evidence="2 3">
    <name type="scientific">Gimesia maris</name>
    <dbReference type="NCBI Taxonomy" id="122"/>
    <lineage>
        <taxon>Bacteria</taxon>
        <taxon>Pseudomonadati</taxon>
        <taxon>Planctomycetota</taxon>
        <taxon>Planctomycetia</taxon>
        <taxon>Planctomycetales</taxon>
        <taxon>Planctomycetaceae</taxon>
        <taxon>Gimesia</taxon>
    </lineage>
</organism>
<keyword evidence="1" id="KW-1133">Transmembrane helix</keyword>
<keyword evidence="1" id="KW-0472">Membrane</keyword>
<evidence type="ECO:0000256" key="1">
    <source>
        <dbReference type="SAM" id="Phobius"/>
    </source>
</evidence>
<protein>
    <recommendedName>
        <fullName evidence="4">Glycosyltransferase RgtA/B/C/D-like domain-containing protein</fullName>
    </recommendedName>
</protein>
<feature type="transmembrane region" description="Helical" evidence="1">
    <location>
        <begin position="426"/>
        <end position="445"/>
    </location>
</feature>